<evidence type="ECO:0000313" key="2">
    <source>
        <dbReference type="EMBL" id="ELS57583.1"/>
    </source>
</evidence>
<comment type="caution">
    <text evidence="2">The sequence shown here is derived from an EMBL/GenBank/DDBJ whole genome shotgun (WGS) entry which is preliminary data.</text>
</comment>
<name>L8PNG5_STRVR</name>
<accession>L8PNG5</accession>
<dbReference type="EMBL" id="AMLP01000050">
    <property type="protein sequence ID" value="ELS57583.1"/>
    <property type="molecule type" value="Genomic_DNA"/>
</dbReference>
<dbReference type="RefSeq" id="WP_003996779.1">
    <property type="nucleotide sequence ID" value="NZ_AMLP01000050.1"/>
</dbReference>
<evidence type="ECO:0000256" key="1">
    <source>
        <dbReference type="SAM" id="MobiDB-lite"/>
    </source>
</evidence>
<sequence>MTPEGFTMAVCGAPEGCGGASEEIRESLRTAVRACAFGMLVRTGCLARHLHCPHHAGNRVRRAGLRVVVQPCTRDRTPVGPALALGPLTEVRDAEALAAWLTEGLHMGRRPPARLTAVRPSGRGAQPKPS</sequence>
<dbReference type="AlphaFoldDB" id="L8PNG5"/>
<evidence type="ECO:0000313" key="3">
    <source>
        <dbReference type="Proteomes" id="UP000011205"/>
    </source>
</evidence>
<dbReference type="Proteomes" id="UP000011205">
    <property type="component" value="Unassembled WGS sequence"/>
</dbReference>
<gene>
    <name evidence="2" type="ORF">STVIR_1434</name>
</gene>
<organism evidence="2 3">
    <name type="scientific">Streptomyces viridochromogenes Tue57</name>
    <dbReference type="NCBI Taxonomy" id="1160705"/>
    <lineage>
        <taxon>Bacteria</taxon>
        <taxon>Bacillati</taxon>
        <taxon>Actinomycetota</taxon>
        <taxon>Actinomycetes</taxon>
        <taxon>Kitasatosporales</taxon>
        <taxon>Streptomycetaceae</taxon>
        <taxon>Streptomyces</taxon>
    </lineage>
</organism>
<protein>
    <submittedName>
        <fullName evidence="2">Uncharacterized protein</fullName>
    </submittedName>
</protein>
<reference evidence="2 3" key="1">
    <citation type="journal article" date="2013" name="Genome Announc.">
        <title>Draft Genome Sequence of Streptomyces viridochromogenes Strain Tu57, Producer of Avilamycin.</title>
        <authorList>
            <person name="Gruning B.A."/>
            <person name="Erxleben A."/>
            <person name="Hahnlein A."/>
            <person name="Gunther S."/>
        </authorList>
    </citation>
    <scope>NUCLEOTIDE SEQUENCE [LARGE SCALE GENOMIC DNA]</scope>
    <source>
        <strain evidence="2 3">Tue57</strain>
    </source>
</reference>
<proteinExistence type="predicted"/>
<dbReference type="PATRIC" id="fig|1160705.3.peg.1430"/>
<feature type="region of interest" description="Disordered" evidence="1">
    <location>
        <begin position="111"/>
        <end position="130"/>
    </location>
</feature>